<keyword evidence="5 12" id="KW-0812">Transmembrane</keyword>
<feature type="compositionally biased region" description="Acidic residues" evidence="14">
    <location>
        <begin position="344"/>
        <end position="355"/>
    </location>
</feature>
<evidence type="ECO:0000256" key="3">
    <source>
        <dbReference type="ARBA" id="ARBA00004991"/>
    </source>
</evidence>
<evidence type="ECO:0000256" key="6">
    <source>
        <dbReference type="ARBA" id="ARBA00022824"/>
    </source>
</evidence>
<dbReference type="UniPathway" id="UPA00222"/>
<dbReference type="PIRSF" id="PIRSF005225">
    <property type="entry name" value="LAG1_LAC1"/>
    <property type="match status" value="1"/>
</dbReference>
<evidence type="ECO:0000259" key="16">
    <source>
        <dbReference type="PROSITE" id="PS50071"/>
    </source>
</evidence>
<dbReference type="GO" id="GO:0046513">
    <property type="term" value="P:ceramide biosynthetic process"/>
    <property type="evidence" value="ECO:0000318"/>
    <property type="project" value="GO_Central"/>
</dbReference>
<keyword evidence="7 15" id="KW-1133">Transmembrane helix</keyword>
<dbReference type="FunCoup" id="A0A7M7NSF0">
    <property type="interactions" value="1744"/>
</dbReference>
<evidence type="ECO:0000256" key="13">
    <source>
        <dbReference type="RuleBase" id="RU000682"/>
    </source>
</evidence>
<dbReference type="Pfam" id="PF03798">
    <property type="entry name" value="TRAM_LAG1_CLN8"/>
    <property type="match status" value="1"/>
</dbReference>
<accession>A0A7M7NSF0</accession>
<evidence type="ECO:0000256" key="11">
    <source>
        <dbReference type="PROSITE-ProRule" id="PRU00108"/>
    </source>
</evidence>
<dbReference type="RefSeq" id="XP_030841018.1">
    <property type="nucleotide sequence ID" value="XM_030985158.1"/>
</dbReference>
<dbReference type="GO" id="GO:0050291">
    <property type="term" value="F:sphingosine N-acyltransferase activity"/>
    <property type="evidence" value="ECO:0000318"/>
    <property type="project" value="GO_Central"/>
</dbReference>
<keyword evidence="6" id="KW-0256">Endoplasmic reticulum</keyword>
<evidence type="ECO:0000256" key="5">
    <source>
        <dbReference type="ARBA" id="ARBA00022692"/>
    </source>
</evidence>
<reference evidence="19" key="1">
    <citation type="submission" date="2015-02" db="EMBL/GenBank/DDBJ databases">
        <title>Genome sequencing for Strongylocentrotus purpuratus.</title>
        <authorList>
            <person name="Murali S."/>
            <person name="Liu Y."/>
            <person name="Vee V."/>
            <person name="English A."/>
            <person name="Wang M."/>
            <person name="Skinner E."/>
            <person name="Han Y."/>
            <person name="Muzny D.M."/>
            <person name="Worley K.C."/>
            <person name="Gibbs R.A."/>
        </authorList>
    </citation>
    <scope>NUCLEOTIDE SEQUENCE</scope>
</reference>
<evidence type="ECO:0000256" key="7">
    <source>
        <dbReference type="ARBA" id="ARBA00022989"/>
    </source>
</evidence>
<dbReference type="GO" id="GO:0003677">
    <property type="term" value="F:DNA binding"/>
    <property type="evidence" value="ECO:0007669"/>
    <property type="project" value="UniProtKB-UniRule"/>
</dbReference>
<dbReference type="GO" id="GO:0005634">
    <property type="term" value="C:nucleus"/>
    <property type="evidence" value="ECO:0007669"/>
    <property type="project" value="UniProtKB-SubCell"/>
</dbReference>
<feature type="DNA-binding region" description="Homeobox" evidence="11">
    <location>
        <begin position="68"/>
        <end position="128"/>
    </location>
</feature>
<feature type="transmembrane region" description="Helical" evidence="15">
    <location>
        <begin position="300"/>
        <end position="327"/>
    </location>
</feature>
<dbReference type="PANTHER" id="PTHR12560:SF0">
    <property type="entry name" value="LD18904P"/>
    <property type="match status" value="1"/>
</dbReference>
<keyword evidence="11 13" id="KW-0539">Nucleus</keyword>
<feature type="transmembrane region" description="Helical" evidence="15">
    <location>
        <begin position="262"/>
        <end position="288"/>
    </location>
</feature>
<comment type="subcellular location">
    <subcellularLocation>
        <location evidence="1">Endoplasmic reticulum membrane</location>
        <topology evidence="1">Multi-pass membrane protein</topology>
    </subcellularLocation>
    <subcellularLocation>
        <location evidence="11 13">Nucleus</location>
    </subcellularLocation>
</comment>
<dbReference type="CDD" id="cd00086">
    <property type="entry name" value="homeodomain"/>
    <property type="match status" value="1"/>
</dbReference>
<sequence length="383" mass="44798">MAAETSWIWSEWFWLPSNVSWSDLKNTDKAVYPRINDLSVIFPLAVALLLIRTAFERCIATPLGLLAGIKSKNHYDATPSTILEKVYKTVSKCPDRKRLEGLAKQLDWSVRTIERWFRWRRNQDRPSMLVKFTETSWRSVFYIASFSYGMYIVPTQPWFWDLRLCWQHFPFHPVTTEIYNYYMIEMSFYLSLILSLFTDVRRKDFVQQLIHHFTTIFLMGFSWTCNFTRVGCIVLVTHDVADIFLEFAKICVYVARHSAADALFGVFSIVFFVSRILFFPCGIIYSAIFHSLEIIGPFPAYYLFNGLLIILQILNSFWFFLIACMVYRALAHGQVTKDARSDVEESGSESEEMEETNGKMNHNHNYTNHINSNSNYKAVANHH</sequence>
<feature type="compositionally biased region" description="Polar residues" evidence="14">
    <location>
        <begin position="358"/>
        <end position="376"/>
    </location>
</feature>
<dbReference type="InterPro" id="IPR001356">
    <property type="entry name" value="HD"/>
</dbReference>
<evidence type="ECO:0000256" key="14">
    <source>
        <dbReference type="SAM" id="MobiDB-lite"/>
    </source>
</evidence>
<dbReference type="GO" id="GO:0005789">
    <property type="term" value="C:endoplasmic reticulum membrane"/>
    <property type="evidence" value="ECO:0007669"/>
    <property type="project" value="UniProtKB-SubCell"/>
</dbReference>
<protein>
    <recommendedName>
        <fullName evidence="20">Ceramide synthase 6</fullName>
    </recommendedName>
</protein>
<evidence type="ECO:0000313" key="19">
    <source>
        <dbReference type="Proteomes" id="UP000007110"/>
    </source>
</evidence>
<evidence type="ECO:0000256" key="10">
    <source>
        <dbReference type="ARBA" id="ARBA00049036"/>
    </source>
</evidence>
<evidence type="ECO:0000256" key="2">
    <source>
        <dbReference type="ARBA" id="ARBA00004760"/>
    </source>
</evidence>
<comment type="pathway">
    <text evidence="3">Sphingolipid metabolism.</text>
</comment>
<evidence type="ECO:0000256" key="9">
    <source>
        <dbReference type="ARBA" id="ARBA00023136"/>
    </source>
</evidence>
<keyword evidence="11 13" id="KW-0371">Homeobox</keyword>
<evidence type="ECO:0000256" key="15">
    <source>
        <dbReference type="SAM" id="Phobius"/>
    </source>
</evidence>
<name>A0A7M7NSF0_STRPU</name>
<dbReference type="AlphaFoldDB" id="A0A7M7NSF0"/>
<keyword evidence="9 12" id="KW-0472">Membrane</keyword>
<dbReference type="PROSITE" id="PS50071">
    <property type="entry name" value="HOMEOBOX_2"/>
    <property type="match status" value="1"/>
</dbReference>
<evidence type="ECO:0000256" key="4">
    <source>
        <dbReference type="ARBA" id="ARBA00022679"/>
    </source>
</evidence>
<feature type="transmembrane region" description="Helical" evidence="15">
    <location>
        <begin position="140"/>
        <end position="159"/>
    </location>
</feature>
<comment type="catalytic activity">
    <reaction evidence="10">
        <text>sphinganine + octadecanoyl-CoA = N-(octadecanoyl)-sphinganine + CoA + H(+)</text>
        <dbReference type="Rhea" id="RHEA:36547"/>
        <dbReference type="ChEBI" id="CHEBI:15378"/>
        <dbReference type="ChEBI" id="CHEBI:57287"/>
        <dbReference type="ChEBI" id="CHEBI:57394"/>
        <dbReference type="ChEBI" id="CHEBI:57817"/>
        <dbReference type="ChEBI" id="CHEBI:67033"/>
    </reaction>
    <physiologicalReaction direction="left-to-right" evidence="10">
        <dbReference type="Rhea" id="RHEA:36548"/>
    </physiologicalReaction>
</comment>
<evidence type="ECO:0000256" key="1">
    <source>
        <dbReference type="ARBA" id="ARBA00004477"/>
    </source>
</evidence>
<evidence type="ECO:0008006" key="20">
    <source>
        <dbReference type="Google" id="ProtNLM"/>
    </source>
</evidence>
<organism evidence="18 19">
    <name type="scientific">Strongylocentrotus purpuratus</name>
    <name type="common">Purple sea urchin</name>
    <dbReference type="NCBI Taxonomy" id="7668"/>
    <lineage>
        <taxon>Eukaryota</taxon>
        <taxon>Metazoa</taxon>
        <taxon>Echinodermata</taxon>
        <taxon>Eleutherozoa</taxon>
        <taxon>Echinozoa</taxon>
        <taxon>Echinoidea</taxon>
        <taxon>Euechinoidea</taxon>
        <taxon>Echinacea</taxon>
        <taxon>Camarodonta</taxon>
        <taxon>Echinidea</taxon>
        <taxon>Strongylocentrotidae</taxon>
        <taxon>Strongylocentrotus</taxon>
    </lineage>
</organism>
<reference evidence="18" key="2">
    <citation type="submission" date="2021-01" db="UniProtKB">
        <authorList>
            <consortium name="EnsemblMetazoa"/>
        </authorList>
    </citation>
    <scope>IDENTIFICATION</scope>
</reference>
<dbReference type="Gene3D" id="1.10.10.60">
    <property type="entry name" value="Homeodomain-like"/>
    <property type="match status" value="1"/>
</dbReference>
<keyword evidence="19" id="KW-1185">Reference proteome</keyword>
<dbReference type="InterPro" id="IPR006634">
    <property type="entry name" value="TLC-dom"/>
</dbReference>
<dbReference type="Proteomes" id="UP000007110">
    <property type="component" value="Unassembled WGS sequence"/>
</dbReference>
<feature type="domain" description="Homeobox" evidence="16">
    <location>
        <begin position="66"/>
        <end position="127"/>
    </location>
</feature>
<evidence type="ECO:0000256" key="8">
    <source>
        <dbReference type="ARBA" id="ARBA00023098"/>
    </source>
</evidence>
<evidence type="ECO:0000313" key="18">
    <source>
        <dbReference type="EnsemblMetazoa" id="XP_030841018"/>
    </source>
</evidence>
<dbReference type="InParanoid" id="A0A7M7NSF0"/>
<dbReference type="SUPFAM" id="SSF46689">
    <property type="entry name" value="Homeodomain-like"/>
    <property type="match status" value="1"/>
</dbReference>
<dbReference type="PANTHER" id="PTHR12560">
    <property type="entry name" value="LONGEVITY ASSURANCE FACTOR 1 LAG1"/>
    <property type="match status" value="1"/>
</dbReference>
<dbReference type="PROSITE" id="PS50922">
    <property type="entry name" value="TLC"/>
    <property type="match status" value="1"/>
</dbReference>
<dbReference type="InterPro" id="IPR009057">
    <property type="entry name" value="Homeodomain-like_sf"/>
</dbReference>
<dbReference type="GeneID" id="582683"/>
<dbReference type="EnsemblMetazoa" id="XM_030985158">
    <property type="protein sequence ID" value="XP_030841018"/>
    <property type="gene ID" value="LOC582683"/>
</dbReference>
<comment type="pathway">
    <text evidence="2">Lipid metabolism; sphingolipid metabolism.</text>
</comment>
<dbReference type="SMART" id="SM00724">
    <property type="entry name" value="TLC"/>
    <property type="match status" value="1"/>
</dbReference>
<feature type="transmembrane region" description="Helical" evidence="15">
    <location>
        <begin position="179"/>
        <end position="197"/>
    </location>
</feature>
<keyword evidence="4" id="KW-0808">Transferase</keyword>
<dbReference type="InterPro" id="IPR016439">
    <property type="entry name" value="Lag1/Lac1-like"/>
</dbReference>
<feature type="domain" description="TLC" evidence="17">
    <location>
        <begin position="130"/>
        <end position="331"/>
    </location>
</feature>
<proteinExistence type="predicted"/>
<keyword evidence="8" id="KW-0443">Lipid metabolism</keyword>
<dbReference type="Pfam" id="PF00046">
    <property type="entry name" value="Homeodomain"/>
    <property type="match status" value="1"/>
</dbReference>
<keyword evidence="11 13" id="KW-0238">DNA-binding</keyword>
<feature type="region of interest" description="Disordered" evidence="14">
    <location>
        <begin position="341"/>
        <end position="383"/>
    </location>
</feature>
<dbReference type="FunFam" id="1.10.10.60:FF:000020">
    <property type="entry name" value="Ceramide synthase 5"/>
    <property type="match status" value="1"/>
</dbReference>
<evidence type="ECO:0000256" key="12">
    <source>
        <dbReference type="PROSITE-ProRule" id="PRU00205"/>
    </source>
</evidence>
<evidence type="ECO:0000259" key="17">
    <source>
        <dbReference type="PROSITE" id="PS50922"/>
    </source>
</evidence>